<evidence type="ECO:0000313" key="3">
    <source>
        <dbReference type="Proteomes" id="UP000324222"/>
    </source>
</evidence>
<name>A0A5B7E5H8_PORTR</name>
<proteinExistence type="predicted"/>
<dbReference type="EMBL" id="VSRR010001927">
    <property type="protein sequence ID" value="MPC28523.1"/>
    <property type="molecule type" value="Genomic_DNA"/>
</dbReference>
<accession>A0A5B7E5H8</accession>
<comment type="caution">
    <text evidence="2">The sequence shown here is derived from an EMBL/GenBank/DDBJ whole genome shotgun (WGS) entry which is preliminary data.</text>
</comment>
<dbReference type="Proteomes" id="UP000324222">
    <property type="component" value="Unassembled WGS sequence"/>
</dbReference>
<feature type="compositionally biased region" description="Basic residues" evidence="1">
    <location>
        <begin position="135"/>
        <end position="144"/>
    </location>
</feature>
<evidence type="ECO:0000313" key="2">
    <source>
        <dbReference type="EMBL" id="MPC28523.1"/>
    </source>
</evidence>
<evidence type="ECO:0000256" key="1">
    <source>
        <dbReference type="SAM" id="MobiDB-lite"/>
    </source>
</evidence>
<gene>
    <name evidence="2" type="ORF">E2C01_021729</name>
</gene>
<sequence length="144" mass="16342">MTEEVLFGILTLEVVELVGLLAEVINILHEAAKLACKNESNLTREAVTHLYKYQLIGTLTRCHLVVRSNSKFMIITKHINTLTVIAAGRKRWSYTISYKLQVVDYAKKHANRTAAWAFGPPPTEKKKLKSLATARRPKRRAAER</sequence>
<organism evidence="2 3">
    <name type="scientific">Portunus trituberculatus</name>
    <name type="common">Swimming crab</name>
    <name type="synonym">Neptunus trituberculatus</name>
    <dbReference type="NCBI Taxonomy" id="210409"/>
    <lineage>
        <taxon>Eukaryota</taxon>
        <taxon>Metazoa</taxon>
        <taxon>Ecdysozoa</taxon>
        <taxon>Arthropoda</taxon>
        <taxon>Crustacea</taxon>
        <taxon>Multicrustacea</taxon>
        <taxon>Malacostraca</taxon>
        <taxon>Eumalacostraca</taxon>
        <taxon>Eucarida</taxon>
        <taxon>Decapoda</taxon>
        <taxon>Pleocyemata</taxon>
        <taxon>Brachyura</taxon>
        <taxon>Eubrachyura</taxon>
        <taxon>Portunoidea</taxon>
        <taxon>Portunidae</taxon>
        <taxon>Portuninae</taxon>
        <taxon>Portunus</taxon>
    </lineage>
</organism>
<keyword evidence="3" id="KW-1185">Reference proteome</keyword>
<reference evidence="2 3" key="1">
    <citation type="submission" date="2019-05" db="EMBL/GenBank/DDBJ databases">
        <title>Another draft genome of Portunus trituberculatus and its Hox gene families provides insights of decapod evolution.</title>
        <authorList>
            <person name="Jeong J.-H."/>
            <person name="Song I."/>
            <person name="Kim S."/>
            <person name="Choi T."/>
            <person name="Kim D."/>
            <person name="Ryu S."/>
            <person name="Kim W."/>
        </authorList>
    </citation>
    <scope>NUCLEOTIDE SEQUENCE [LARGE SCALE GENOMIC DNA]</scope>
    <source>
        <tissue evidence="2">Muscle</tissue>
    </source>
</reference>
<dbReference type="AlphaFoldDB" id="A0A5B7E5H8"/>
<protein>
    <submittedName>
        <fullName evidence="2">Uncharacterized protein</fullName>
    </submittedName>
</protein>
<feature type="region of interest" description="Disordered" evidence="1">
    <location>
        <begin position="119"/>
        <end position="144"/>
    </location>
</feature>